<keyword evidence="3" id="KW-0808">Transferase</keyword>
<dbReference type="EMBL" id="CAXDID020000445">
    <property type="protein sequence ID" value="CAL6092473.1"/>
    <property type="molecule type" value="Genomic_DNA"/>
</dbReference>
<comment type="caution">
    <text evidence="2">The sequence shown here is derived from an EMBL/GenBank/DDBJ whole genome shotgun (WGS) entry which is preliminary data.</text>
</comment>
<evidence type="ECO:0000313" key="2">
    <source>
        <dbReference type="EMBL" id="CAI9915120.1"/>
    </source>
</evidence>
<dbReference type="GO" id="GO:0004674">
    <property type="term" value="F:protein serine/threonine kinase activity"/>
    <property type="evidence" value="ECO:0007669"/>
    <property type="project" value="TreeGrafter"/>
</dbReference>
<dbReference type="InterPro" id="IPR011009">
    <property type="entry name" value="Kinase-like_dom_sf"/>
</dbReference>
<evidence type="ECO:0000259" key="1">
    <source>
        <dbReference type="PROSITE" id="PS50011"/>
    </source>
</evidence>
<organism evidence="2">
    <name type="scientific">Hexamita inflata</name>
    <dbReference type="NCBI Taxonomy" id="28002"/>
    <lineage>
        <taxon>Eukaryota</taxon>
        <taxon>Metamonada</taxon>
        <taxon>Diplomonadida</taxon>
        <taxon>Hexamitidae</taxon>
        <taxon>Hexamitinae</taxon>
        <taxon>Hexamita</taxon>
    </lineage>
</organism>
<dbReference type="PANTHER" id="PTHR44167">
    <property type="entry name" value="OVARIAN-SPECIFIC SERINE/THREONINE-PROTEIN KINASE LOK-RELATED"/>
    <property type="match status" value="1"/>
</dbReference>
<protein>
    <submittedName>
        <fullName evidence="2">CAMK CAMKL</fullName>
    </submittedName>
    <submittedName>
        <fullName evidence="3">Kinase</fullName>
    </submittedName>
</protein>
<dbReference type="PANTHER" id="PTHR44167:SF24">
    <property type="entry name" value="SERINE_THREONINE-PROTEIN KINASE CHK2"/>
    <property type="match status" value="1"/>
</dbReference>
<dbReference type="InterPro" id="IPR000719">
    <property type="entry name" value="Prot_kinase_dom"/>
</dbReference>
<keyword evidence="3" id="KW-0418">Kinase</keyword>
<evidence type="ECO:0000313" key="3">
    <source>
        <dbReference type="EMBL" id="CAL6092473.1"/>
    </source>
</evidence>
<dbReference type="GO" id="GO:0005634">
    <property type="term" value="C:nucleus"/>
    <property type="evidence" value="ECO:0007669"/>
    <property type="project" value="TreeGrafter"/>
</dbReference>
<sequence>MQVKFQSLGNVFCVNGIQIISFVSQGGQSIVYKGSQNSIPVIVQVLPKDQSTRQRLKFHEQLSHLKQIVKLLSSFEVDSADLALVSKQHRNQFSEFFCCKIIAVFEFVPFNSLNGSTFRSKTSSPFCNLFENKNQQHKIVQLFRRILMAVNEMHLNGVFHLDLKPENILSSENEFKIIDLGSAQAGVERLNGNIALKSDLACAYIFHSTKAYSSQIQDSVNGVVRCALFDVYSLGATLYYVLTNKYLPQQFPTSYMIQKFGYLITDLIFGMTDNINVRYTMEQCVDHPVFTAPQNISDNSAIRACKAFWFKKILSYQSMNNRSTSCQKQKFTSTRLYDDSDIVLFKSSYKINPSLYSRIVNDKQIPCPEEVLKFQINNFYVSLQLQFIEHQKNPEKDEFIAPLLMSPSSDAVTIHEIEYEEFSDQVLRCTSRTYRNCKSKYKMMGNSFEIDTCVTQKGSGIELLVDESLSECFDFLDNSTVEFENSLEYSE</sequence>
<gene>
    <name evidence="2" type="ORF">HINF_LOCUS2765</name>
    <name evidence="3" type="ORF">HINF_LOCUS66282</name>
</gene>
<dbReference type="Pfam" id="PF00069">
    <property type="entry name" value="Pkinase"/>
    <property type="match status" value="1"/>
</dbReference>
<evidence type="ECO:0000313" key="4">
    <source>
        <dbReference type="Proteomes" id="UP001642409"/>
    </source>
</evidence>
<feature type="domain" description="Protein kinase" evidence="1">
    <location>
        <begin position="17"/>
        <end position="290"/>
    </location>
</feature>
<dbReference type="AlphaFoldDB" id="A0AA86N956"/>
<accession>A0AA86N956</accession>
<keyword evidence="4" id="KW-1185">Reference proteome</keyword>
<dbReference type="GO" id="GO:0005524">
    <property type="term" value="F:ATP binding"/>
    <property type="evidence" value="ECO:0007669"/>
    <property type="project" value="InterPro"/>
</dbReference>
<dbReference type="PROSITE" id="PS50011">
    <property type="entry name" value="PROTEIN_KINASE_DOM"/>
    <property type="match status" value="1"/>
</dbReference>
<dbReference type="Proteomes" id="UP001642409">
    <property type="component" value="Unassembled WGS sequence"/>
</dbReference>
<name>A0AA86N956_9EUKA</name>
<reference evidence="2" key="1">
    <citation type="submission" date="2023-06" db="EMBL/GenBank/DDBJ databases">
        <authorList>
            <person name="Kurt Z."/>
        </authorList>
    </citation>
    <scope>NUCLEOTIDE SEQUENCE</scope>
</reference>
<proteinExistence type="predicted"/>
<dbReference type="SUPFAM" id="SSF56112">
    <property type="entry name" value="Protein kinase-like (PK-like)"/>
    <property type="match status" value="1"/>
</dbReference>
<reference evidence="3 4" key="2">
    <citation type="submission" date="2024-07" db="EMBL/GenBank/DDBJ databases">
        <authorList>
            <person name="Akdeniz Z."/>
        </authorList>
    </citation>
    <scope>NUCLEOTIDE SEQUENCE [LARGE SCALE GENOMIC DNA]</scope>
</reference>
<dbReference type="EMBL" id="CATOUU010000064">
    <property type="protein sequence ID" value="CAI9915120.1"/>
    <property type="molecule type" value="Genomic_DNA"/>
</dbReference>
<dbReference type="GO" id="GO:0044773">
    <property type="term" value="P:mitotic DNA damage checkpoint signaling"/>
    <property type="evidence" value="ECO:0007669"/>
    <property type="project" value="TreeGrafter"/>
</dbReference>
<dbReference type="Gene3D" id="1.10.510.10">
    <property type="entry name" value="Transferase(Phosphotransferase) domain 1"/>
    <property type="match status" value="1"/>
</dbReference>
<dbReference type="SMART" id="SM00220">
    <property type="entry name" value="S_TKc"/>
    <property type="match status" value="1"/>
</dbReference>